<evidence type="ECO:0000313" key="15">
    <source>
        <dbReference type="Proteomes" id="UP000552954"/>
    </source>
</evidence>
<accession>A0A849KAB0</accession>
<dbReference type="Pfam" id="PF00487">
    <property type="entry name" value="FA_desaturase"/>
    <property type="match status" value="1"/>
</dbReference>
<name>A0A849KAB0_9BURK</name>
<evidence type="ECO:0000256" key="5">
    <source>
        <dbReference type="ARBA" id="ARBA00022692"/>
    </source>
</evidence>
<keyword evidence="3" id="KW-1003">Cell membrane</keyword>
<evidence type="ECO:0000256" key="11">
    <source>
        <dbReference type="ARBA" id="ARBA00023136"/>
    </source>
</evidence>
<keyword evidence="4" id="KW-0997">Cell inner membrane</keyword>
<keyword evidence="15" id="KW-1185">Reference proteome</keyword>
<evidence type="ECO:0000256" key="1">
    <source>
        <dbReference type="ARBA" id="ARBA00004429"/>
    </source>
</evidence>
<evidence type="ECO:0000259" key="13">
    <source>
        <dbReference type="Pfam" id="PF00487"/>
    </source>
</evidence>
<dbReference type="InterPro" id="IPR033885">
    <property type="entry name" value="AlkB/XylM"/>
</dbReference>
<dbReference type="InterPro" id="IPR005804">
    <property type="entry name" value="FA_desaturase_dom"/>
</dbReference>
<evidence type="ECO:0000313" key="14">
    <source>
        <dbReference type="EMBL" id="NNU43077.1"/>
    </source>
</evidence>
<keyword evidence="11 12" id="KW-0472">Membrane</keyword>
<reference evidence="14 15" key="1">
    <citation type="submission" date="2020-05" db="EMBL/GenBank/DDBJ databases">
        <authorList>
            <person name="Khan S.A."/>
            <person name="Jeon C.O."/>
            <person name="Chun B.H."/>
        </authorList>
    </citation>
    <scope>NUCLEOTIDE SEQUENCE [LARGE SCALE GENOMIC DNA]</scope>
    <source>
        <strain evidence="14 15">B156</strain>
    </source>
</reference>
<dbReference type="Proteomes" id="UP000552954">
    <property type="component" value="Unassembled WGS sequence"/>
</dbReference>
<dbReference type="GO" id="GO:0004497">
    <property type="term" value="F:monooxygenase activity"/>
    <property type="evidence" value="ECO:0007669"/>
    <property type="project" value="UniProtKB-KW"/>
</dbReference>
<dbReference type="GO" id="GO:0005886">
    <property type="term" value="C:plasma membrane"/>
    <property type="evidence" value="ECO:0007669"/>
    <property type="project" value="UniProtKB-SubCell"/>
</dbReference>
<dbReference type="CDD" id="cd03512">
    <property type="entry name" value="Alkane-hydroxylase"/>
    <property type="match status" value="1"/>
</dbReference>
<evidence type="ECO:0000256" key="7">
    <source>
        <dbReference type="ARBA" id="ARBA00022989"/>
    </source>
</evidence>
<organism evidence="14 15">
    <name type="scientific">Ramlibacter montanisoli</name>
    <dbReference type="NCBI Taxonomy" id="2732512"/>
    <lineage>
        <taxon>Bacteria</taxon>
        <taxon>Pseudomonadati</taxon>
        <taxon>Pseudomonadota</taxon>
        <taxon>Betaproteobacteria</taxon>
        <taxon>Burkholderiales</taxon>
        <taxon>Comamonadaceae</taxon>
        <taxon>Ramlibacter</taxon>
    </lineage>
</organism>
<evidence type="ECO:0000256" key="4">
    <source>
        <dbReference type="ARBA" id="ARBA00022519"/>
    </source>
</evidence>
<proteinExistence type="inferred from homology"/>
<dbReference type="EMBL" id="JABFCS010000001">
    <property type="protein sequence ID" value="NNU43077.1"/>
    <property type="molecule type" value="Genomic_DNA"/>
</dbReference>
<evidence type="ECO:0000256" key="2">
    <source>
        <dbReference type="ARBA" id="ARBA00010823"/>
    </source>
</evidence>
<evidence type="ECO:0000256" key="6">
    <source>
        <dbReference type="ARBA" id="ARBA00022723"/>
    </source>
</evidence>
<evidence type="ECO:0000256" key="3">
    <source>
        <dbReference type="ARBA" id="ARBA00022475"/>
    </source>
</evidence>
<evidence type="ECO:0000256" key="10">
    <source>
        <dbReference type="ARBA" id="ARBA00023033"/>
    </source>
</evidence>
<keyword evidence="5 12" id="KW-0812">Transmembrane</keyword>
<gene>
    <name evidence="14" type="ORF">HK415_07770</name>
</gene>
<feature type="transmembrane region" description="Helical" evidence="12">
    <location>
        <begin position="316"/>
        <end position="333"/>
    </location>
</feature>
<keyword evidence="6" id="KW-0479">Metal-binding</keyword>
<protein>
    <submittedName>
        <fullName evidence="14">Alkane 1-monooxygenase</fullName>
    </submittedName>
</protein>
<evidence type="ECO:0000256" key="8">
    <source>
        <dbReference type="ARBA" id="ARBA00023002"/>
    </source>
</evidence>
<feature type="transmembrane region" description="Helical" evidence="12">
    <location>
        <begin position="67"/>
        <end position="91"/>
    </location>
</feature>
<comment type="subcellular location">
    <subcellularLocation>
        <location evidence="1">Cell inner membrane</location>
        <topology evidence="1">Multi-pass membrane protein</topology>
    </subcellularLocation>
</comment>
<sequence>MDPRSLRASDLRFLLGLLLPVLTLEAVALRPHTAAVGALAIWWSIALAEALWPALRRSPAPLEATSPLPWLLRAFVLVELLLLAAGMRAVVDADWPVVLGVAFAVGFVTGAQGITFAHELGHGRSRADRALAWVLMSCVNYPQFMVEHYRGHHVRAATWDDPASARAGESLWRFLPRTLAGSLRGAWQLEAARLARSRRSRLASPLLWCTALNLAFVLALCALAQWKLLAFWLLQSAFAVWLLETVNYIEHYGLQRRTGADGRPEPFGPAHAWNADHVLSNSLLANLQRHSDHHMHAWKPFPQLQAMPQAPQLPTGYAGCILLAAVPPLWFALMHPRMAAARA</sequence>
<comment type="similarity">
    <text evidence="2">Belongs to the fatty acid desaturase type 1 family. AlkB subfamily.</text>
</comment>
<keyword evidence="9" id="KW-0408">Iron</keyword>
<dbReference type="GO" id="GO:0006629">
    <property type="term" value="P:lipid metabolic process"/>
    <property type="evidence" value="ECO:0007669"/>
    <property type="project" value="InterPro"/>
</dbReference>
<dbReference type="PANTHER" id="PTHR38674">
    <property type="entry name" value="ALKANE 1-MONOOXYGENASE 1"/>
    <property type="match status" value="1"/>
</dbReference>
<dbReference type="AlphaFoldDB" id="A0A849KAB0"/>
<feature type="transmembrane region" description="Helical" evidence="12">
    <location>
        <begin position="206"/>
        <end position="226"/>
    </location>
</feature>
<feature type="transmembrane region" description="Helical" evidence="12">
    <location>
        <begin position="97"/>
        <end position="117"/>
    </location>
</feature>
<evidence type="ECO:0000256" key="12">
    <source>
        <dbReference type="SAM" id="Phobius"/>
    </source>
</evidence>
<reference evidence="14 15" key="2">
    <citation type="submission" date="2020-06" db="EMBL/GenBank/DDBJ databases">
        <title>Ramlibacter rhizophilus sp. nov., isolated from rhizosphere soil of national flower Mugunghwa from South Korea.</title>
        <authorList>
            <person name="Zheng-Fei Y."/>
            <person name="Huan T."/>
        </authorList>
    </citation>
    <scope>NUCLEOTIDE SEQUENCE [LARGE SCALE GENOMIC DNA]</scope>
    <source>
        <strain evidence="14 15">B156</strain>
    </source>
</reference>
<dbReference type="PANTHER" id="PTHR38674:SF1">
    <property type="entry name" value="ALKANE 1-MONOOXYGENASE 1"/>
    <property type="match status" value="1"/>
</dbReference>
<keyword evidence="10 14" id="KW-0503">Monooxygenase</keyword>
<keyword evidence="7 12" id="KW-1133">Transmembrane helix</keyword>
<evidence type="ECO:0000256" key="9">
    <source>
        <dbReference type="ARBA" id="ARBA00023004"/>
    </source>
</evidence>
<feature type="domain" description="Fatty acid desaturase" evidence="13">
    <location>
        <begin position="94"/>
        <end position="308"/>
    </location>
</feature>
<comment type="caution">
    <text evidence="14">The sequence shown here is derived from an EMBL/GenBank/DDBJ whole genome shotgun (WGS) entry which is preliminary data.</text>
</comment>
<feature type="transmembrane region" description="Helical" evidence="12">
    <location>
        <begin position="38"/>
        <end position="55"/>
    </location>
</feature>
<dbReference type="RefSeq" id="WP_171557892.1">
    <property type="nucleotide sequence ID" value="NZ_JABFCS010000001.1"/>
</dbReference>
<keyword evidence="8" id="KW-0560">Oxidoreductase</keyword>
<dbReference type="GO" id="GO:0046872">
    <property type="term" value="F:metal ion binding"/>
    <property type="evidence" value="ECO:0007669"/>
    <property type="project" value="UniProtKB-KW"/>
</dbReference>